<evidence type="ECO:0000256" key="1">
    <source>
        <dbReference type="SAM" id="MobiDB-lite"/>
    </source>
</evidence>
<proteinExistence type="predicted"/>
<dbReference type="GeneID" id="28825427"/>
<gene>
    <name evidence="2" type="ORF">LY89DRAFT_688424</name>
</gene>
<protein>
    <submittedName>
        <fullName evidence="2">Uncharacterized protein</fullName>
    </submittedName>
</protein>
<sequence length="134" mass="14536">MMGGTKLLVCGQAVLLPQAEKPSWEVGTCVSPQDKLSCLSVSHTAPPSSSHPSNIKRHHQPPLSTLPIPRASQINPQHHSHPPPSPSQARKPAMAFPFPFPLHNPSHQESKIPESRIYTEKACSTGPVHPVVFL</sequence>
<dbReference type="InParanoid" id="A0A194WWI4"/>
<dbReference type="KEGG" id="psco:LY89DRAFT_688424"/>
<name>A0A194WWI4_MOLSC</name>
<organism evidence="2 3">
    <name type="scientific">Mollisia scopiformis</name>
    <name type="common">Conifer needle endophyte fungus</name>
    <name type="synonym">Phialocephala scopiformis</name>
    <dbReference type="NCBI Taxonomy" id="149040"/>
    <lineage>
        <taxon>Eukaryota</taxon>
        <taxon>Fungi</taxon>
        <taxon>Dikarya</taxon>
        <taxon>Ascomycota</taxon>
        <taxon>Pezizomycotina</taxon>
        <taxon>Leotiomycetes</taxon>
        <taxon>Helotiales</taxon>
        <taxon>Mollisiaceae</taxon>
        <taxon>Mollisia</taxon>
    </lineage>
</organism>
<dbReference type="EMBL" id="KQ947425">
    <property type="protein sequence ID" value="KUJ11942.1"/>
    <property type="molecule type" value="Genomic_DNA"/>
</dbReference>
<feature type="region of interest" description="Disordered" evidence="1">
    <location>
        <begin position="39"/>
        <end position="110"/>
    </location>
</feature>
<dbReference type="AlphaFoldDB" id="A0A194WWI4"/>
<dbReference type="RefSeq" id="XP_018066297.1">
    <property type="nucleotide sequence ID" value="XM_018215701.1"/>
</dbReference>
<accession>A0A194WWI4</accession>
<evidence type="ECO:0000313" key="2">
    <source>
        <dbReference type="EMBL" id="KUJ11942.1"/>
    </source>
</evidence>
<evidence type="ECO:0000313" key="3">
    <source>
        <dbReference type="Proteomes" id="UP000070700"/>
    </source>
</evidence>
<keyword evidence="3" id="KW-1185">Reference proteome</keyword>
<feature type="compositionally biased region" description="Low complexity" evidence="1">
    <location>
        <begin position="40"/>
        <end position="53"/>
    </location>
</feature>
<reference evidence="2 3" key="1">
    <citation type="submission" date="2015-10" db="EMBL/GenBank/DDBJ databases">
        <title>Full genome of DAOMC 229536 Phialocephala scopiformis, a fungal endophyte of spruce producing the potent anti-insectan compound rugulosin.</title>
        <authorList>
            <consortium name="DOE Joint Genome Institute"/>
            <person name="Walker A.K."/>
            <person name="Frasz S.L."/>
            <person name="Seifert K.A."/>
            <person name="Miller J.D."/>
            <person name="Mondo S.J."/>
            <person name="Labutti K."/>
            <person name="Lipzen A."/>
            <person name="Dockter R."/>
            <person name="Kennedy M."/>
            <person name="Grigoriev I.V."/>
            <person name="Spatafora J.W."/>
        </authorList>
    </citation>
    <scope>NUCLEOTIDE SEQUENCE [LARGE SCALE GENOMIC DNA]</scope>
    <source>
        <strain evidence="2 3">CBS 120377</strain>
    </source>
</reference>
<dbReference type="Proteomes" id="UP000070700">
    <property type="component" value="Unassembled WGS sequence"/>
</dbReference>